<keyword evidence="2" id="KW-0808">Transferase</keyword>
<dbReference type="GO" id="GO:0016747">
    <property type="term" value="F:acyltransferase activity, transferring groups other than amino-acyl groups"/>
    <property type="evidence" value="ECO:0007669"/>
    <property type="project" value="InterPro"/>
</dbReference>
<dbReference type="InterPro" id="IPR016181">
    <property type="entry name" value="Acyl_CoA_acyltransferase"/>
</dbReference>
<accession>A0A0F7CH80</accession>
<dbReference type="SUPFAM" id="SSF55729">
    <property type="entry name" value="Acyl-CoA N-acyltransferases (Nat)"/>
    <property type="match status" value="1"/>
</dbReference>
<dbReference type="Pfam" id="PF13302">
    <property type="entry name" value="Acetyltransf_3"/>
    <property type="match status" value="1"/>
</dbReference>
<name>A0A0F7CH80_PAEDU</name>
<evidence type="ECO:0000313" key="2">
    <source>
        <dbReference type="EMBL" id="AKG34181.1"/>
    </source>
</evidence>
<dbReference type="PANTHER" id="PTHR43792">
    <property type="entry name" value="GNAT FAMILY, PUTATIVE (AFU_ORTHOLOGUE AFUA_3G00765)-RELATED-RELATED"/>
    <property type="match status" value="1"/>
</dbReference>
<dbReference type="PATRIC" id="fig|1333534.5.peg.1311"/>
<proteinExistence type="predicted"/>
<organism evidence="2 3">
    <name type="scientific">Paenibacillus durus ATCC 35681</name>
    <dbReference type="NCBI Taxonomy" id="1333534"/>
    <lineage>
        <taxon>Bacteria</taxon>
        <taxon>Bacillati</taxon>
        <taxon>Bacillota</taxon>
        <taxon>Bacilli</taxon>
        <taxon>Bacillales</taxon>
        <taxon>Paenibacillaceae</taxon>
        <taxon>Paenibacillus</taxon>
    </lineage>
</organism>
<dbReference type="EMBL" id="CP011114">
    <property type="protein sequence ID" value="AKG34181.1"/>
    <property type="molecule type" value="Genomic_DNA"/>
</dbReference>
<dbReference type="Gene3D" id="3.40.630.30">
    <property type="match status" value="1"/>
</dbReference>
<dbReference type="OrthoDB" id="9785602at2"/>
<reference evidence="2 3" key="1">
    <citation type="submission" date="2015-03" db="EMBL/GenBank/DDBJ databases">
        <authorList>
            <person name="Abdul Halim M."/>
        </authorList>
    </citation>
    <scope>NUCLEOTIDE SEQUENCE [LARGE SCALE GENOMIC DNA]</scope>
    <source>
        <strain evidence="2 3">ATCC 35681</strain>
    </source>
</reference>
<protein>
    <submittedName>
        <fullName evidence="2">GNAT family acetyltransferase</fullName>
    </submittedName>
</protein>
<gene>
    <name evidence="2" type="ORF">VK70_05990</name>
</gene>
<sequence>MTILDTDRLIIRRFKAEDWRDLHEYLSRENVVKYEPYGVLTEKESREEALRRSSDSAFWAVCLKETGKMIGNLYFQEQEPKRFQTWVLGYVFHSDYQGNGYAGEACRRLLKYGYETLEIRRVIAMCNPENQRSWKLLERLNFRREGHSLQTGYFKYDKDGNPIWHDTFLYALLRTEWGE</sequence>
<reference evidence="2 3" key="2">
    <citation type="journal article" date="2016" name="Genome Announc.">
        <title>Genome Sequence of a Gram-Positive Diazotroph, Paenibacillus durus Type Strain ATCC 35681.</title>
        <authorList>
            <person name="Halim M.A."/>
            <person name="Rahman A.Y."/>
            <person name="Sim K.S."/>
            <person name="Yam H.C."/>
            <person name="Rahim A.A."/>
            <person name="Ghazali A.H."/>
            <person name="Najimudin N."/>
        </authorList>
    </citation>
    <scope>NUCLEOTIDE SEQUENCE [LARGE SCALE GENOMIC DNA]</scope>
    <source>
        <strain evidence="2 3">ATCC 35681</strain>
    </source>
</reference>
<dbReference type="InterPro" id="IPR051531">
    <property type="entry name" value="N-acetyltransferase"/>
</dbReference>
<dbReference type="AlphaFoldDB" id="A0A0F7CH80"/>
<dbReference type="PROSITE" id="PS51186">
    <property type="entry name" value="GNAT"/>
    <property type="match status" value="1"/>
</dbReference>
<evidence type="ECO:0000313" key="3">
    <source>
        <dbReference type="Proteomes" id="UP000034189"/>
    </source>
</evidence>
<evidence type="ECO:0000259" key="1">
    <source>
        <dbReference type="PROSITE" id="PS51186"/>
    </source>
</evidence>
<dbReference type="InterPro" id="IPR000182">
    <property type="entry name" value="GNAT_dom"/>
</dbReference>
<dbReference type="HOGENOM" id="CLU_013985_3_6_9"/>
<feature type="domain" description="N-acetyltransferase" evidence="1">
    <location>
        <begin position="9"/>
        <end position="175"/>
    </location>
</feature>
<dbReference type="Proteomes" id="UP000034189">
    <property type="component" value="Chromosome"/>
</dbReference>
<dbReference type="RefSeq" id="WP_025698171.1">
    <property type="nucleotide sequence ID" value="NZ_ASQQ01000569.1"/>
</dbReference>
<dbReference type="PANTHER" id="PTHR43792:SF1">
    <property type="entry name" value="N-ACETYLTRANSFERASE DOMAIN-CONTAINING PROTEIN"/>
    <property type="match status" value="1"/>
</dbReference>